<dbReference type="Gene3D" id="1.20.1280.50">
    <property type="match status" value="1"/>
</dbReference>
<accession>F8P020</accession>
<evidence type="ECO:0008006" key="2">
    <source>
        <dbReference type="Google" id="ProtNLM"/>
    </source>
</evidence>
<dbReference type="OrthoDB" id="3237072at2759"/>
<dbReference type="KEGG" id="sla:SERLADRAFT_438757"/>
<gene>
    <name evidence="1" type="ORF">SERLADRAFT_438757</name>
</gene>
<protein>
    <recommendedName>
        <fullName evidence="2">F-box domain-containing protein</fullName>
    </recommendedName>
</protein>
<dbReference type="RefSeq" id="XP_007319209.1">
    <property type="nucleotide sequence ID" value="XM_007319147.1"/>
</dbReference>
<dbReference type="HOGENOM" id="CLU_020999_3_3_1"/>
<organism>
    <name type="scientific">Serpula lacrymans var. lacrymans (strain S7.9)</name>
    <name type="common">Dry rot fungus</name>
    <dbReference type="NCBI Taxonomy" id="578457"/>
    <lineage>
        <taxon>Eukaryota</taxon>
        <taxon>Fungi</taxon>
        <taxon>Dikarya</taxon>
        <taxon>Basidiomycota</taxon>
        <taxon>Agaricomycotina</taxon>
        <taxon>Agaricomycetes</taxon>
        <taxon>Agaricomycetidae</taxon>
        <taxon>Boletales</taxon>
        <taxon>Coniophorineae</taxon>
        <taxon>Serpulaceae</taxon>
        <taxon>Serpula</taxon>
    </lineage>
</organism>
<dbReference type="GeneID" id="18815084"/>
<dbReference type="Proteomes" id="UP000008064">
    <property type="component" value="Unassembled WGS sequence"/>
</dbReference>
<evidence type="ECO:0000313" key="1">
    <source>
        <dbReference type="EMBL" id="EGO23447.1"/>
    </source>
</evidence>
<dbReference type="AlphaFoldDB" id="F8P020"/>
<name>F8P020_SERL9</name>
<proteinExistence type="predicted"/>
<dbReference type="SUPFAM" id="SSF52047">
    <property type="entry name" value="RNI-like"/>
    <property type="match status" value="1"/>
</dbReference>
<dbReference type="EMBL" id="GL945435">
    <property type="protein sequence ID" value="EGO23447.1"/>
    <property type="molecule type" value="Genomic_DNA"/>
</dbReference>
<sequence length="475" mass="53896">MTIESHPASRATPIQTLPNELLAEIFKAGASEPRAGSADCDIPFPCVVSSINRHWREVALSSPDIWTNVVISNIQPFTLPALCIKRASNKPLHAFINIWDVENFHCAAVSSLLRLGNVNRLTITATYSILRSCYFAYFCRIIEICSTQLEFIECTFVDNSDVAHLTVHDRIITAIIYAFFWDIRRPHLGSLKLHGVVGILNSPFLVAISSRLSMLDKTLSLTKLCLDFDYASVSFTKPDWAGFKGLLSCCKCLEELVMYGDILPLPLDISTHNIISLRSLHTLALRWPCDAKSHDLEKLIRCIRAPSLTYLELVDVHCNDLNNLSRSSHLPLYPNLHTLRLGRHASQWEVLCPEFYQFFCSVGELQLARSDYHHLLPESLEDEGQLAWWPALDILSYDGSDFDWLYGVVRSRASLGRPLRRVHLSRHRFQRAQLDRLKEWVTLESMVDCDSVLISVNPIVDLEDMPDMSCLLEGM</sequence>
<reference evidence="1" key="1">
    <citation type="submission" date="2011-04" db="EMBL/GenBank/DDBJ databases">
        <title>Evolution of plant cell wall degrading machinery underlies the functional diversity of forest fungi.</title>
        <authorList>
            <consortium name="US DOE Joint Genome Institute (JGI-PGF)"/>
            <person name="Eastwood D.C."/>
            <person name="Floudas D."/>
            <person name="Binder M."/>
            <person name="Majcherczyk A."/>
            <person name="Schneider P."/>
            <person name="Aerts A."/>
            <person name="Asiegbu F.O."/>
            <person name="Baker S.E."/>
            <person name="Barry K."/>
            <person name="Bendiksby M."/>
            <person name="Blumentritt M."/>
            <person name="Coutinho P.M."/>
            <person name="Cullen D."/>
            <person name="Cullen D."/>
            <person name="Gathman A."/>
            <person name="Goodell B."/>
            <person name="Henrissat B."/>
            <person name="Ihrmark K."/>
            <person name="Kauserud H."/>
            <person name="Kohler A."/>
            <person name="LaButti K."/>
            <person name="Lapidus A."/>
            <person name="Lavin J.L."/>
            <person name="Lee Y.-H."/>
            <person name="Lindquist E."/>
            <person name="Lilly W."/>
            <person name="Lucas S."/>
            <person name="Morin E."/>
            <person name="Murat C."/>
            <person name="Oguiza J.A."/>
            <person name="Park J."/>
            <person name="Pisabarro A.G."/>
            <person name="Riley R."/>
            <person name="Rosling A."/>
            <person name="Salamov A."/>
            <person name="Schmidt O."/>
            <person name="Schmutz J."/>
            <person name="Skrede I."/>
            <person name="Stenlid J."/>
            <person name="Wiebenga A."/>
            <person name="Xie X."/>
            <person name="Kues U."/>
            <person name="Hibbett D.S."/>
            <person name="Hoffmeister D."/>
            <person name="Hogberg N."/>
            <person name="Martin F."/>
            <person name="Grigoriev I.V."/>
            <person name="Watkinson S.C."/>
        </authorList>
    </citation>
    <scope>NUCLEOTIDE SEQUENCE</scope>
    <source>
        <strain evidence="1">S7.9</strain>
    </source>
</reference>